<dbReference type="Pfam" id="PF00171">
    <property type="entry name" value="Aldedh"/>
    <property type="match status" value="1"/>
</dbReference>
<keyword evidence="10" id="KW-1185">Reference proteome</keyword>
<dbReference type="PROSITE" id="PS00687">
    <property type="entry name" value="ALDEHYDE_DEHYDR_GLU"/>
    <property type="match status" value="1"/>
</dbReference>
<evidence type="ECO:0000256" key="6">
    <source>
        <dbReference type="PROSITE-ProRule" id="PRU10007"/>
    </source>
</evidence>
<evidence type="ECO:0000313" key="9">
    <source>
        <dbReference type="EMBL" id="WMN08021.1"/>
    </source>
</evidence>
<evidence type="ECO:0000256" key="2">
    <source>
        <dbReference type="ARBA" id="ARBA00023002"/>
    </source>
</evidence>
<dbReference type="Gene3D" id="3.40.605.10">
    <property type="entry name" value="Aldehyde Dehydrogenase, Chain A, domain 1"/>
    <property type="match status" value="1"/>
</dbReference>
<proteinExistence type="inferred from homology"/>
<reference evidence="9" key="1">
    <citation type="submission" date="2023-08" db="EMBL/GenBank/DDBJ databases">
        <title>Comparative genomics and taxonomic characterization of three novel marine species of genus Marivirga.</title>
        <authorList>
            <person name="Muhammad N."/>
            <person name="Kim S.-G."/>
        </authorList>
    </citation>
    <scope>NUCLEOTIDE SEQUENCE [LARGE SCALE GENOMIC DNA]</scope>
    <source>
        <strain evidence="9">ABR2-2</strain>
    </source>
</reference>
<evidence type="ECO:0000259" key="8">
    <source>
        <dbReference type="Pfam" id="PF00171"/>
    </source>
</evidence>
<dbReference type="GO" id="GO:0004029">
    <property type="term" value="F:aldehyde dehydrogenase (NAD+) activity"/>
    <property type="evidence" value="ECO:0007669"/>
    <property type="project" value="TreeGrafter"/>
</dbReference>
<dbReference type="AlphaFoldDB" id="A0AA51N828"/>
<name>A0AA51N828_9BACT</name>
<dbReference type="Proteomes" id="UP001244443">
    <property type="component" value="Chromosome"/>
</dbReference>
<dbReference type="PROSITE" id="PS00070">
    <property type="entry name" value="ALDEHYDE_DEHYDR_CYS"/>
    <property type="match status" value="1"/>
</dbReference>
<dbReference type="FunFam" id="3.40.605.10:FF:000004">
    <property type="entry name" value="Aldehyde dehydrogenase"/>
    <property type="match status" value="1"/>
</dbReference>
<keyword evidence="2 4" id="KW-0560">Oxidoreductase</keyword>
<dbReference type="PANTHER" id="PTHR43570">
    <property type="entry name" value="ALDEHYDE DEHYDROGENASE"/>
    <property type="match status" value="1"/>
</dbReference>
<feature type="active site" evidence="5 6">
    <location>
        <position position="233"/>
    </location>
</feature>
<dbReference type="GO" id="GO:0005737">
    <property type="term" value="C:cytoplasm"/>
    <property type="evidence" value="ECO:0007669"/>
    <property type="project" value="TreeGrafter"/>
</dbReference>
<dbReference type="SUPFAM" id="SSF53720">
    <property type="entry name" value="ALDH-like"/>
    <property type="match status" value="1"/>
</dbReference>
<sequence length="480" mass="53941">MNTELIENKEKEDITPIANTPLEKQKEIFKAQKAFFNDQKTKGYSFRKGQLEKLKSIIKANEEAIMDALAKDFGKPPFESYVTEIGFLYDEINFTLKHLRSWMKPKKVSTSLVHFPSKSKIIYEPKGVTLIIGPWNYPFQLLLAPVVAAIAAGNTAIIKPPEETPHISNLVQKLISENFNSEFLAVVMGEGRVVVPQLMKENRFDHVFFTGSVPVGRIIAELAAPQLVPTTLELGGKSPAIIDEKADLTVAARRISFGKLLNAGQTCVAPDYLLVHEKIKEDFLDELRATMMEFYGISPTESKDLTQIVNQKRYDTLKAYLNEGKIVFGGGFDDEKRKIEPTLIEGITENDKLFQEEIFGPILPIFTYSKNEDAVEIIQKNPDPLAFYIFTSNKKTENYFLDRIRFGGGAVNNTVVHLANPELPFGGVGNSGSGSYHGKSGFLTFSNEKSILKSGTWFDLKKKYPPFDENSMKLIKFLMK</sequence>
<dbReference type="InterPro" id="IPR015590">
    <property type="entry name" value="Aldehyde_DH_dom"/>
</dbReference>
<dbReference type="InterPro" id="IPR012394">
    <property type="entry name" value="Aldehyde_DH_NAD(P)"/>
</dbReference>
<keyword evidence="3" id="KW-0520">NAD</keyword>
<gene>
    <name evidence="9" type="ORF">QYS48_03490</name>
</gene>
<dbReference type="InterPro" id="IPR016160">
    <property type="entry name" value="Ald_DH_CS_CYS"/>
</dbReference>
<dbReference type="GO" id="GO:0006081">
    <property type="term" value="P:aldehyde metabolic process"/>
    <property type="evidence" value="ECO:0007669"/>
    <property type="project" value="InterPro"/>
</dbReference>
<comment type="similarity">
    <text evidence="1 4 7">Belongs to the aldehyde dehydrogenase family.</text>
</comment>
<feature type="domain" description="Aldehyde dehydrogenase" evidence="8">
    <location>
        <begin position="11"/>
        <end position="451"/>
    </location>
</feature>
<dbReference type="InterPro" id="IPR029510">
    <property type="entry name" value="Ald_DH_CS_GLU"/>
</dbReference>
<dbReference type="PIRSF" id="PIRSF036492">
    <property type="entry name" value="ALDH"/>
    <property type="match status" value="1"/>
</dbReference>
<accession>A0AA51N828</accession>
<evidence type="ECO:0000256" key="4">
    <source>
        <dbReference type="PIRNR" id="PIRNR036492"/>
    </source>
</evidence>
<dbReference type="EMBL" id="CP129970">
    <property type="protein sequence ID" value="WMN08021.1"/>
    <property type="molecule type" value="Genomic_DNA"/>
</dbReference>
<evidence type="ECO:0000256" key="7">
    <source>
        <dbReference type="RuleBase" id="RU003345"/>
    </source>
</evidence>
<dbReference type="FunFam" id="3.40.309.10:FF:000003">
    <property type="entry name" value="Aldehyde dehydrogenase"/>
    <property type="match status" value="1"/>
</dbReference>
<organism evidence="9 10">
    <name type="scientific">Marivirga arenosa</name>
    <dbReference type="NCBI Taxonomy" id="3059076"/>
    <lineage>
        <taxon>Bacteria</taxon>
        <taxon>Pseudomonadati</taxon>
        <taxon>Bacteroidota</taxon>
        <taxon>Cytophagia</taxon>
        <taxon>Cytophagales</taxon>
        <taxon>Marivirgaceae</taxon>
        <taxon>Marivirga</taxon>
    </lineage>
</organism>
<dbReference type="InterPro" id="IPR016162">
    <property type="entry name" value="Ald_DH_N"/>
</dbReference>
<evidence type="ECO:0000256" key="3">
    <source>
        <dbReference type="ARBA" id="ARBA00023027"/>
    </source>
</evidence>
<dbReference type="InterPro" id="IPR016161">
    <property type="entry name" value="Ald_DH/histidinol_DH"/>
</dbReference>
<evidence type="ECO:0000313" key="10">
    <source>
        <dbReference type="Proteomes" id="UP001244443"/>
    </source>
</evidence>
<evidence type="ECO:0000256" key="1">
    <source>
        <dbReference type="ARBA" id="ARBA00009986"/>
    </source>
</evidence>
<protein>
    <recommendedName>
        <fullName evidence="4">Aldehyde dehydrogenase</fullName>
    </recommendedName>
</protein>
<dbReference type="RefSeq" id="WP_308358357.1">
    <property type="nucleotide sequence ID" value="NZ_CP129970.2"/>
</dbReference>
<dbReference type="InterPro" id="IPR016163">
    <property type="entry name" value="Ald_DH_C"/>
</dbReference>
<evidence type="ECO:0000256" key="5">
    <source>
        <dbReference type="PIRSR" id="PIRSR036492-1"/>
    </source>
</evidence>
<feature type="active site" evidence="5">
    <location>
        <position position="267"/>
    </location>
</feature>
<dbReference type="Gene3D" id="3.40.309.10">
    <property type="entry name" value="Aldehyde Dehydrogenase, Chain A, domain 2"/>
    <property type="match status" value="1"/>
</dbReference>
<dbReference type="CDD" id="cd07136">
    <property type="entry name" value="ALDH_YwdH-P39616"/>
    <property type="match status" value="1"/>
</dbReference>
<dbReference type="PANTHER" id="PTHR43570:SF16">
    <property type="entry name" value="ALDEHYDE DEHYDROGENASE TYPE III, ISOFORM Q"/>
    <property type="match status" value="1"/>
</dbReference>